<evidence type="ECO:0000313" key="2">
    <source>
        <dbReference type="Proteomes" id="UP000524246"/>
    </source>
</evidence>
<comment type="caution">
    <text evidence="1">The sequence shown here is derived from an EMBL/GenBank/DDBJ whole genome shotgun (WGS) entry which is preliminary data.</text>
</comment>
<accession>A0A7X9FT99</accession>
<dbReference type="AlphaFoldDB" id="A0A7X9FT99"/>
<evidence type="ECO:0000313" key="1">
    <source>
        <dbReference type="EMBL" id="NMC63721.1"/>
    </source>
</evidence>
<name>A0A7X9FT99_9DELT</name>
<protein>
    <submittedName>
        <fullName evidence="1">Uncharacterized protein</fullName>
    </submittedName>
</protein>
<proteinExistence type="predicted"/>
<dbReference type="EMBL" id="JAAZON010000513">
    <property type="protein sequence ID" value="NMC63721.1"/>
    <property type="molecule type" value="Genomic_DNA"/>
</dbReference>
<gene>
    <name evidence="1" type="ORF">GYA55_11215</name>
</gene>
<dbReference type="Proteomes" id="UP000524246">
    <property type="component" value="Unassembled WGS sequence"/>
</dbReference>
<sequence length="53" mass="6191">PVMIPGEEITIPYVYYFGDLASYIDKIIYLEKAKPEEIATLRPFVPKPRGERY</sequence>
<organism evidence="1 2">
    <name type="scientific">SAR324 cluster bacterium</name>
    <dbReference type="NCBI Taxonomy" id="2024889"/>
    <lineage>
        <taxon>Bacteria</taxon>
        <taxon>Deltaproteobacteria</taxon>
        <taxon>SAR324 cluster</taxon>
    </lineage>
</organism>
<feature type="non-terminal residue" evidence="1">
    <location>
        <position position="1"/>
    </location>
</feature>
<reference evidence="1 2" key="1">
    <citation type="journal article" date="2020" name="Biotechnol. Biofuels">
        <title>New insights from the biogas microbiome by comprehensive genome-resolved metagenomics of nearly 1600 species originating from multiple anaerobic digesters.</title>
        <authorList>
            <person name="Campanaro S."/>
            <person name="Treu L."/>
            <person name="Rodriguez-R L.M."/>
            <person name="Kovalovszki A."/>
            <person name="Ziels R.M."/>
            <person name="Maus I."/>
            <person name="Zhu X."/>
            <person name="Kougias P.G."/>
            <person name="Basile A."/>
            <person name="Luo G."/>
            <person name="Schluter A."/>
            <person name="Konstantinidis K.T."/>
            <person name="Angelidaki I."/>
        </authorList>
    </citation>
    <scope>NUCLEOTIDE SEQUENCE [LARGE SCALE GENOMIC DNA]</scope>
    <source>
        <strain evidence="1">AS27yjCOA_65</strain>
    </source>
</reference>